<protein>
    <recommendedName>
        <fullName evidence="3">Alginate lyase domain-containing protein</fullName>
    </recommendedName>
</protein>
<evidence type="ECO:0000256" key="2">
    <source>
        <dbReference type="ARBA" id="ARBA00023239"/>
    </source>
</evidence>
<keyword evidence="2" id="KW-0456">Lyase</keyword>
<dbReference type="Pfam" id="PF05426">
    <property type="entry name" value="Alginate_lyase"/>
    <property type="match status" value="1"/>
</dbReference>
<dbReference type="RefSeq" id="WP_067756184.1">
    <property type="nucleotide sequence ID" value="NZ_CP015772.1"/>
</dbReference>
<dbReference type="Proteomes" id="UP000077667">
    <property type="component" value="Chromosome"/>
</dbReference>
<evidence type="ECO:0000256" key="1">
    <source>
        <dbReference type="ARBA" id="ARBA00022729"/>
    </source>
</evidence>
<feature type="domain" description="Alginate lyase" evidence="3">
    <location>
        <begin position="122"/>
        <end position="304"/>
    </location>
</feature>
<reference evidence="4 5" key="1">
    <citation type="submission" date="2016-05" db="EMBL/GenBank/DDBJ databases">
        <title>Niabella ginsenosidivorans BS26 whole genome sequencing.</title>
        <authorList>
            <person name="Im W.T."/>
            <person name="Siddiqi M.Z."/>
        </authorList>
    </citation>
    <scope>NUCLEOTIDE SEQUENCE [LARGE SCALE GENOMIC DNA]</scope>
    <source>
        <strain evidence="4 5">BS26</strain>
    </source>
</reference>
<dbReference type="SUPFAM" id="SSF48230">
    <property type="entry name" value="Chondroitin AC/alginate lyase"/>
    <property type="match status" value="1"/>
</dbReference>
<dbReference type="STRING" id="1176587.A8C56_11940"/>
<accession>A0A1A9I4I8</accession>
<dbReference type="Gene3D" id="1.50.10.100">
    <property type="entry name" value="Chondroitin AC/alginate lyase"/>
    <property type="match status" value="1"/>
</dbReference>
<dbReference type="KEGG" id="nia:A8C56_11940"/>
<evidence type="ECO:0000313" key="4">
    <source>
        <dbReference type="EMBL" id="ANH81591.1"/>
    </source>
</evidence>
<keyword evidence="5" id="KW-1185">Reference proteome</keyword>
<dbReference type="PROSITE" id="PS51257">
    <property type="entry name" value="PROKAR_LIPOPROTEIN"/>
    <property type="match status" value="1"/>
</dbReference>
<gene>
    <name evidence="4" type="ORF">A8C56_11940</name>
</gene>
<dbReference type="EMBL" id="CP015772">
    <property type="protein sequence ID" value="ANH81591.1"/>
    <property type="molecule type" value="Genomic_DNA"/>
</dbReference>
<dbReference type="InterPro" id="IPR008397">
    <property type="entry name" value="Alginate_lyase_dom"/>
</dbReference>
<proteinExistence type="predicted"/>
<organism evidence="4 5">
    <name type="scientific">Niabella ginsenosidivorans</name>
    <dbReference type="NCBI Taxonomy" id="1176587"/>
    <lineage>
        <taxon>Bacteria</taxon>
        <taxon>Pseudomonadati</taxon>
        <taxon>Bacteroidota</taxon>
        <taxon>Chitinophagia</taxon>
        <taxon>Chitinophagales</taxon>
        <taxon>Chitinophagaceae</taxon>
        <taxon>Niabella</taxon>
    </lineage>
</organism>
<name>A0A1A9I4I8_9BACT</name>
<dbReference type="AlphaFoldDB" id="A0A1A9I4I8"/>
<keyword evidence="1" id="KW-0732">Signal</keyword>
<evidence type="ECO:0000313" key="5">
    <source>
        <dbReference type="Proteomes" id="UP000077667"/>
    </source>
</evidence>
<dbReference type="GO" id="GO:0016829">
    <property type="term" value="F:lyase activity"/>
    <property type="evidence" value="ECO:0007669"/>
    <property type="project" value="UniProtKB-KW"/>
</dbReference>
<evidence type="ECO:0000259" key="3">
    <source>
        <dbReference type="Pfam" id="PF05426"/>
    </source>
</evidence>
<sequence>MKTTNSTKYFVAALLITSGCYFVRCARNQVIEDKKVPADASVVQLNSSGPFVHPGILNTSTTLDFIRSEANSTTTDRYNDYQATIVAYTDTATLPTSFPSVVTVKGSGTTATETQIKENAVFAYALALRFAKTGDTAYSHKAKIILNGWAYNFDHYEVASGTTATQPDLEASWVAPTFVAAAEIIRYYQPSGHSANWAATDITQFKVFLNNLKDNYINNTLTSGHKQNWIISAGYAKVALGVFLDSRTVYDAGLKILTDSIGTVIYADGTMPELCSRTDCVHFQYSLNGLTYAAEIAREQGQNTIFTIDRLSLGYGFMWKAYHDQFSCKQCSTAKVYPAVEVAHRYYSSDTTGYLRGRQPPYGPSSDNTFLGFTTYTHRGVPL</sequence>
<dbReference type="InterPro" id="IPR008929">
    <property type="entry name" value="Chondroitin_lyas"/>
</dbReference>
<dbReference type="GO" id="GO:0042597">
    <property type="term" value="C:periplasmic space"/>
    <property type="evidence" value="ECO:0007669"/>
    <property type="project" value="InterPro"/>
</dbReference>